<gene>
    <name evidence="1" type="ORF">SAMN05444008_109117</name>
</gene>
<proteinExistence type="predicted"/>
<dbReference type="STRING" id="1302690.BUE76_08085"/>
<sequence>MMNEISYPLLERMINLAKENYPKAKSFERQIAIAETQLKNSKVAWFDVLNFAYMRNQNLSATNTNAYLLNGYQYGLNLNLGGLLQKGNQVRTSRQHLDIAHLEKKEYDLILENTVKEKYFVYTQRLTNLKIRIKAAQDAENLLQLVTSKFEKGEETFENYNSALSAVNSANQNRIDMEAQLLIAKAELEALIGTKLEELNYWTSDSIKQ</sequence>
<dbReference type="AlphaFoldDB" id="A0A1M5CKU4"/>
<dbReference type="SUPFAM" id="SSF56954">
    <property type="entry name" value="Outer membrane efflux proteins (OEP)"/>
    <property type="match status" value="1"/>
</dbReference>
<reference evidence="1 2" key="1">
    <citation type="submission" date="2016-11" db="EMBL/GenBank/DDBJ databases">
        <authorList>
            <person name="Jaros S."/>
            <person name="Januszkiewicz K."/>
            <person name="Wedrychowicz H."/>
        </authorList>
    </citation>
    <scope>NUCLEOTIDE SEQUENCE [LARGE SCALE GENOMIC DNA]</scope>
    <source>
        <strain evidence="1 2">DSM 26897</strain>
    </source>
</reference>
<evidence type="ECO:0000313" key="2">
    <source>
        <dbReference type="Proteomes" id="UP000184368"/>
    </source>
</evidence>
<dbReference type="Proteomes" id="UP000184368">
    <property type="component" value="Unassembled WGS sequence"/>
</dbReference>
<evidence type="ECO:0000313" key="1">
    <source>
        <dbReference type="EMBL" id="SHF55333.1"/>
    </source>
</evidence>
<name>A0A1M5CKU4_9BACT</name>
<keyword evidence="2" id="KW-1185">Reference proteome</keyword>
<protein>
    <submittedName>
        <fullName evidence="1">Outer membrane efflux protein</fullName>
    </submittedName>
</protein>
<organism evidence="1 2">
    <name type="scientific">Cnuella takakiae</name>
    <dbReference type="NCBI Taxonomy" id="1302690"/>
    <lineage>
        <taxon>Bacteria</taxon>
        <taxon>Pseudomonadati</taxon>
        <taxon>Bacteroidota</taxon>
        <taxon>Chitinophagia</taxon>
        <taxon>Chitinophagales</taxon>
        <taxon>Chitinophagaceae</taxon>
        <taxon>Cnuella</taxon>
    </lineage>
</organism>
<dbReference type="GO" id="GO:0015562">
    <property type="term" value="F:efflux transmembrane transporter activity"/>
    <property type="evidence" value="ECO:0007669"/>
    <property type="project" value="InterPro"/>
</dbReference>
<accession>A0A1M5CKU4</accession>
<dbReference type="Gene3D" id="1.20.1600.10">
    <property type="entry name" value="Outer membrane efflux proteins (OEP)"/>
    <property type="match status" value="1"/>
</dbReference>
<dbReference type="EMBL" id="FQUO01000009">
    <property type="protein sequence ID" value="SHF55333.1"/>
    <property type="molecule type" value="Genomic_DNA"/>
</dbReference>